<keyword evidence="2" id="KW-1185">Reference proteome</keyword>
<comment type="caution">
    <text evidence="1">The sequence shown here is derived from an EMBL/GenBank/DDBJ whole genome shotgun (WGS) entry which is preliminary data.</text>
</comment>
<evidence type="ECO:0000313" key="1">
    <source>
        <dbReference type="EMBL" id="MBC8528238.1"/>
    </source>
</evidence>
<dbReference type="RefSeq" id="WP_249284275.1">
    <property type="nucleotide sequence ID" value="NZ_JACRSO010000001.1"/>
</dbReference>
<gene>
    <name evidence="1" type="ORF">H8699_02135</name>
</gene>
<dbReference type="Gene3D" id="3.40.50.300">
    <property type="entry name" value="P-loop containing nucleotide triphosphate hydrolases"/>
    <property type="match status" value="1"/>
</dbReference>
<organism evidence="1 2">
    <name type="scientific">Luoshenia tenuis</name>
    <dbReference type="NCBI Taxonomy" id="2763654"/>
    <lineage>
        <taxon>Bacteria</taxon>
        <taxon>Bacillati</taxon>
        <taxon>Bacillota</taxon>
        <taxon>Clostridia</taxon>
        <taxon>Christensenellales</taxon>
        <taxon>Christensenellaceae</taxon>
        <taxon>Luoshenia</taxon>
    </lineage>
</organism>
<dbReference type="InterPro" id="IPR027417">
    <property type="entry name" value="P-loop_NTPase"/>
</dbReference>
<dbReference type="AlphaFoldDB" id="A0A926CZ37"/>
<dbReference type="EMBL" id="JACRSO010000001">
    <property type="protein sequence ID" value="MBC8528238.1"/>
    <property type="molecule type" value="Genomic_DNA"/>
</dbReference>
<dbReference type="Gene3D" id="3.30.420.280">
    <property type="match status" value="1"/>
</dbReference>
<evidence type="ECO:0000313" key="2">
    <source>
        <dbReference type="Proteomes" id="UP000654279"/>
    </source>
</evidence>
<reference evidence="1" key="1">
    <citation type="submission" date="2020-08" db="EMBL/GenBank/DDBJ databases">
        <title>Genome public.</title>
        <authorList>
            <person name="Liu C."/>
            <person name="Sun Q."/>
        </authorList>
    </citation>
    <scope>NUCLEOTIDE SEQUENCE</scope>
    <source>
        <strain evidence="1">NSJ-44</strain>
    </source>
</reference>
<protein>
    <submittedName>
        <fullName evidence="1">Uncharacterized protein</fullName>
    </submittedName>
</protein>
<accession>A0A926CZ37</accession>
<dbReference type="Pfam" id="PF03237">
    <property type="entry name" value="Terminase_6N"/>
    <property type="match status" value="1"/>
</dbReference>
<dbReference type="Proteomes" id="UP000654279">
    <property type="component" value="Unassembled WGS sequence"/>
</dbReference>
<name>A0A926CZ37_9FIRM</name>
<sequence length="444" mass="51251">MDTVHFKITRKQKAFINATADEVMFGGAAGGGKSYGQLIDAFLFALKYPGSKQLILRRTFPELDMSLIRVSRELYPSNLYRYNAARHAGVFFNGSLFDFGYCDTERDIYRYQSAEYDVIRFDELTHFPEHMYIYLLSRVRGANDFPKQVKSSTNPGGVGHTWVKKRFIDPSPANMEFKTNNGTRIFIPSKVTDNIFLMNNDPGYLQRLDNLNEDDRRMLKDGDWDVNQGAYFGEFTRSIHVMPPFEIPSHWRRYRALDYGLDMLACYWIAVDIYGRAYVYKELHKPDVIIPDAARMIREMTDKDERITATYAPPDLMNRRQDTGKSVFDTFAENGVPLVKASNNRVQGWYAMKEWLHPFKDELGQTIAGIRIFSTCINLIEDIPALIHDKNNPNDCDTEPHEHTHGPDAIRYFIAGRPSPTPKPKIQDEERPRNNIQSFLSFGT</sequence>
<proteinExistence type="predicted"/>